<reference evidence="9" key="1">
    <citation type="submission" date="2020-07" db="EMBL/GenBank/DDBJ databases">
        <title>Genomic analysis of a strain of Sedimentibacter Hydroxybenzoicus DSM7310.</title>
        <authorList>
            <person name="Ma S."/>
        </authorList>
    </citation>
    <scope>NUCLEOTIDE SEQUENCE</scope>
    <source>
        <strain evidence="9">DSM 7310</strain>
    </source>
</reference>
<dbReference type="PANTHER" id="PTHR33516:SF2">
    <property type="entry name" value="LEXA REPRESSOR-RELATED"/>
    <property type="match status" value="1"/>
</dbReference>
<dbReference type="Proteomes" id="UP000611629">
    <property type="component" value="Unassembled WGS sequence"/>
</dbReference>
<evidence type="ECO:0000256" key="5">
    <source>
        <dbReference type="ARBA" id="ARBA00023204"/>
    </source>
</evidence>
<dbReference type="EMBL" id="JACBNQ010000005">
    <property type="protein sequence ID" value="NYB73896.1"/>
    <property type="molecule type" value="Genomic_DNA"/>
</dbReference>
<dbReference type="InterPro" id="IPR039418">
    <property type="entry name" value="LexA-like"/>
</dbReference>
<dbReference type="PRINTS" id="PR00726">
    <property type="entry name" value="LEXASERPTASE"/>
</dbReference>
<feature type="domain" description="HTH cro/C1-type" evidence="8">
    <location>
        <begin position="12"/>
        <end position="66"/>
    </location>
</feature>
<keyword evidence="10" id="KW-1185">Reference proteome</keyword>
<dbReference type="PANTHER" id="PTHR33516">
    <property type="entry name" value="LEXA REPRESSOR"/>
    <property type="match status" value="1"/>
</dbReference>
<dbReference type="PROSITE" id="PS50943">
    <property type="entry name" value="HTH_CROC1"/>
    <property type="match status" value="1"/>
</dbReference>
<dbReference type="CDD" id="cd06529">
    <property type="entry name" value="S24_LexA-like"/>
    <property type="match status" value="1"/>
</dbReference>
<evidence type="ECO:0000259" key="8">
    <source>
        <dbReference type="PROSITE" id="PS50943"/>
    </source>
</evidence>
<dbReference type="SMART" id="SM00530">
    <property type="entry name" value="HTH_XRE"/>
    <property type="match status" value="1"/>
</dbReference>
<keyword evidence="3 7" id="KW-0378">Hydrolase</keyword>
<accession>A0A974GW30</accession>
<keyword evidence="4 7" id="KW-0068">Autocatalytic cleavage</keyword>
<keyword evidence="6" id="KW-0742">SOS response</keyword>
<dbReference type="CDD" id="cd00093">
    <property type="entry name" value="HTH_XRE"/>
    <property type="match status" value="1"/>
</dbReference>
<evidence type="ECO:0000256" key="7">
    <source>
        <dbReference type="RuleBase" id="RU003991"/>
    </source>
</evidence>
<keyword evidence="2" id="KW-0227">DNA damage</keyword>
<dbReference type="GO" id="GO:0016787">
    <property type="term" value="F:hydrolase activity"/>
    <property type="evidence" value="ECO:0007669"/>
    <property type="project" value="UniProtKB-KW"/>
</dbReference>
<proteinExistence type="inferred from homology"/>
<evidence type="ECO:0000256" key="3">
    <source>
        <dbReference type="ARBA" id="ARBA00022801"/>
    </source>
</evidence>
<evidence type="ECO:0000313" key="10">
    <source>
        <dbReference type="Proteomes" id="UP000611629"/>
    </source>
</evidence>
<dbReference type="Pfam" id="PF01381">
    <property type="entry name" value="HTH_3"/>
    <property type="match status" value="1"/>
</dbReference>
<dbReference type="GO" id="GO:0009432">
    <property type="term" value="P:SOS response"/>
    <property type="evidence" value="ECO:0007669"/>
    <property type="project" value="UniProtKB-KW"/>
</dbReference>
<dbReference type="Gene3D" id="2.10.109.10">
    <property type="entry name" value="Umud Fragment, subunit A"/>
    <property type="match status" value="1"/>
</dbReference>
<comment type="caution">
    <text evidence="9">The sequence shown here is derived from an EMBL/GenBank/DDBJ whole genome shotgun (WGS) entry which is preliminary data.</text>
</comment>
<evidence type="ECO:0000256" key="2">
    <source>
        <dbReference type="ARBA" id="ARBA00022763"/>
    </source>
</evidence>
<evidence type="ECO:0000313" key="9">
    <source>
        <dbReference type="EMBL" id="NYB73896.1"/>
    </source>
</evidence>
<dbReference type="InterPro" id="IPR006197">
    <property type="entry name" value="Peptidase_S24_LexA"/>
</dbReference>
<name>A0A974GW30_SEDHY</name>
<dbReference type="InterPro" id="IPR001387">
    <property type="entry name" value="Cro/C1-type_HTH"/>
</dbReference>
<dbReference type="SUPFAM" id="SSF47413">
    <property type="entry name" value="lambda repressor-like DNA-binding domains"/>
    <property type="match status" value="1"/>
</dbReference>
<gene>
    <name evidence="9" type="ORF">HZF24_07050</name>
</gene>
<dbReference type="RefSeq" id="WP_179237589.1">
    <property type="nucleotide sequence ID" value="NZ_JACBNQ010000005.1"/>
</dbReference>
<dbReference type="InterPro" id="IPR015927">
    <property type="entry name" value="Peptidase_S24_S26A/B/C"/>
</dbReference>
<protein>
    <submittedName>
        <fullName evidence="9">Helix-turn-helix domain-containing protein</fullName>
    </submittedName>
</protein>
<dbReference type="InterPro" id="IPR050077">
    <property type="entry name" value="LexA_repressor"/>
</dbReference>
<dbReference type="InterPro" id="IPR010982">
    <property type="entry name" value="Lambda_DNA-bd_dom_sf"/>
</dbReference>
<evidence type="ECO:0000256" key="4">
    <source>
        <dbReference type="ARBA" id="ARBA00022813"/>
    </source>
</evidence>
<evidence type="ECO:0000256" key="6">
    <source>
        <dbReference type="ARBA" id="ARBA00023236"/>
    </source>
</evidence>
<evidence type="ECO:0000256" key="1">
    <source>
        <dbReference type="ARBA" id="ARBA00007484"/>
    </source>
</evidence>
<dbReference type="InterPro" id="IPR036286">
    <property type="entry name" value="LexA/Signal_pep-like_sf"/>
</dbReference>
<keyword evidence="5" id="KW-0234">DNA repair</keyword>
<dbReference type="Pfam" id="PF00717">
    <property type="entry name" value="Peptidase_S24"/>
    <property type="match status" value="1"/>
</dbReference>
<sequence>MKINENLFPERLKEVMEDNNLTIYSVGEALNLSAATISRYMNGLVSPKLPVIETLSLKYNVNPVWLMGISNEKYLNRPSFIKVPILGKIACGLPLLAEENIIDYEFAEYSDNVDFALIARGDSMINARIYDGDIVFIRRQDDVNDGEIAAVLIDDEATLKRVYKLNGDLLLKAENPMREDMRITAKDRKQVKILGKAVAFKSRLI</sequence>
<comment type="similarity">
    <text evidence="1 7">Belongs to the peptidase S24 family.</text>
</comment>
<dbReference type="GO" id="GO:0006355">
    <property type="term" value="P:regulation of DNA-templated transcription"/>
    <property type="evidence" value="ECO:0007669"/>
    <property type="project" value="InterPro"/>
</dbReference>
<dbReference type="GO" id="GO:0003677">
    <property type="term" value="F:DNA binding"/>
    <property type="evidence" value="ECO:0007669"/>
    <property type="project" value="InterPro"/>
</dbReference>
<dbReference type="GO" id="GO:0006281">
    <property type="term" value="P:DNA repair"/>
    <property type="evidence" value="ECO:0007669"/>
    <property type="project" value="UniProtKB-KW"/>
</dbReference>
<dbReference type="AlphaFoldDB" id="A0A974GW30"/>
<organism evidence="9 10">
    <name type="scientific">Sedimentibacter hydroxybenzoicus DSM 7310</name>
    <dbReference type="NCBI Taxonomy" id="1123245"/>
    <lineage>
        <taxon>Bacteria</taxon>
        <taxon>Bacillati</taxon>
        <taxon>Bacillota</taxon>
        <taxon>Tissierellia</taxon>
        <taxon>Sedimentibacter</taxon>
    </lineage>
</organism>
<dbReference type="Gene3D" id="1.10.260.40">
    <property type="entry name" value="lambda repressor-like DNA-binding domains"/>
    <property type="match status" value="1"/>
</dbReference>
<dbReference type="SUPFAM" id="SSF51306">
    <property type="entry name" value="LexA/Signal peptidase"/>
    <property type="match status" value="1"/>
</dbReference>